<dbReference type="GO" id="GO:0003676">
    <property type="term" value="F:nucleic acid binding"/>
    <property type="evidence" value="ECO:0007669"/>
    <property type="project" value="InterPro"/>
</dbReference>
<evidence type="ECO:0000259" key="1">
    <source>
        <dbReference type="Pfam" id="PF13358"/>
    </source>
</evidence>
<dbReference type="Proteomes" id="UP001153954">
    <property type="component" value="Unassembled WGS sequence"/>
</dbReference>
<protein>
    <recommendedName>
        <fullName evidence="1">Tc1-like transposase DDE domain-containing protein</fullName>
    </recommendedName>
</protein>
<dbReference type="Pfam" id="PF13358">
    <property type="entry name" value="DDE_3"/>
    <property type="match status" value="1"/>
</dbReference>
<accession>A0AAU9TUV8</accession>
<keyword evidence="3" id="KW-1185">Reference proteome</keyword>
<dbReference type="InterPro" id="IPR038717">
    <property type="entry name" value="Tc1-like_DDE_dom"/>
</dbReference>
<dbReference type="AlphaFoldDB" id="A0AAU9TUV8"/>
<name>A0AAU9TUV8_EUPED</name>
<reference evidence="2" key="1">
    <citation type="submission" date="2022-03" db="EMBL/GenBank/DDBJ databases">
        <authorList>
            <person name="Tunstrom K."/>
        </authorList>
    </citation>
    <scope>NUCLEOTIDE SEQUENCE</scope>
</reference>
<dbReference type="Gene3D" id="3.30.420.10">
    <property type="entry name" value="Ribonuclease H-like superfamily/Ribonuclease H"/>
    <property type="match status" value="1"/>
</dbReference>
<gene>
    <name evidence="2" type="ORF">EEDITHA_LOCUS6836</name>
</gene>
<evidence type="ECO:0000313" key="2">
    <source>
        <dbReference type="EMBL" id="CAH2090925.1"/>
    </source>
</evidence>
<dbReference type="InterPro" id="IPR036397">
    <property type="entry name" value="RNaseH_sf"/>
</dbReference>
<feature type="domain" description="Tc1-like transposase DDE" evidence="1">
    <location>
        <begin position="42"/>
        <end position="96"/>
    </location>
</feature>
<comment type="caution">
    <text evidence="2">The sequence shown here is derived from an EMBL/GenBank/DDBJ whole genome shotgun (WGS) entry which is preliminary data.</text>
</comment>
<proteinExistence type="predicted"/>
<sequence>MRRQRYVVFGGRRARRVRTSLIIVIDKKQNKVKELARENLNMKVNVFDNVKHKSAIVIEWLKKNVPNILEFPPQSPDLNVIEHLWEELDQRLRKSKASVAITDKKSLKEALKKNWADITSDITENLVMSMPRRLQAVIDAKGGSTKY</sequence>
<organism evidence="2 3">
    <name type="scientific">Euphydryas editha</name>
    <name type="common">Edith's checkerspot</name>
    <dbReference type="NCBI Taxonomy" id="104508"/>
    <lineage>
        <taxon>Eukaryota</taxon>
        <taxon>Metazoa</taxon>
        <taxon>Ecdysozoa</taxon>
        <taxon>Arthropoda</taxon>
        <taxon>Hexapoda</taxon>
        <taxon>Insecta</taxon>
        <taxon>Pterygota</taxon>
        <taxon>Neoptera</taxon>
        <taxon>Endopterygota</taxon>
        <taxon>Lepidoptera</taxon>
        <taxon>Glossata</taxon>
        <taxon>Ditrysia</taxon>
        <taxon>Papilionoidea</taxon>
        <taxon>Nymphalidae</taxon>
        <taxon>Nymphalinae</taxon>
        <taxon>Euphydryas</taxon>
    </lineage>
</organism>
<dbReference type="EMBL" id="CAKOGL010000010">
    <property type="protein sequence ID" value="CAH2090925.1"/>
    <property type="molecule type" value="Genomic_DNA"/>
</dbReference>
<evidence type="ECO:0000313" key="3">
    <source>
        <dbReference type="Proteomes" id="UP001153954"/>
    </source>
</evidence>